<dbReference type="AlphaFoldDB" id="B6HS21"/>
<dbReference type="VEuPathDB" id="FungiDB:PCH_Pc22g21050"/>
<evidence type="ECO:0000313" key="1">
    <source>
        <dbReference type="EMBL" id="CAP99393.1"/>
    </source>
</evidence>
<keyword evidence="2" id="KW-1185">Reference proteome</keyword>
<gene>
    <name evidence="1" type="ORF">Pc22g21050</name>
    <name evidence="1" type="ORF">PCH_Pc22g21050</name>
</gene>
<dbReference type="HOGENOM" id="CLU_1722972_0_0_1"/>
<organism evidence="1 2">
    <name type="scientific">Penicillium rubens (strain ATCC 28089 / DSM 1075 / NRRL 1951 / Wisconsin 54-1255)</name>
    <name type="common">Penicillium chrysogenum</name>
    <dbReference type="NCBI Taxonomy" id="500485"/>
    <lineage>
        <taxon>Eukaryota</taxon>
        <taxon>Fungi</taxon>
        <taxon>Dikarya</taxon>
        <taxon>Ascomycota</taxon>
        <taxon>Pezizomycotina</taxon>
        <taxon>Eurotiomycetes</taxon>
        <taxon>Eurotiomycetidae</taxon>
        <taxon>Eurotiales</taxon>
        <taxon>Aspergillaceae</taxon>
        <taxon>Penicillium</taxon>
        <taxon>Penicillium chrysogenum species complex</taxon>
    </lineage>
</organism>
<reference evidence="1 2" key="1">
    <citation type="journal article" date="2008" name="Nat. Biotechnol.">
        <title>Genome sequencing and analysis of the filamentous fungus Penicillium chrysogenum.</title>
        <authorList>
            <person name="van den Berg M.A."/>
            <person name="Albang R."/>
            <person name="Albermann K."/>
            <person name="Badger J.H."/>
            <person name="Daran J.-M."/>
            <person name="Driessen A.J.M."/>
            <person name="Garcia-Estrada C."/>
            <person name="Fedorova N.D."/>
            <person name="Harris D.M."/>
            <person name="Heijne W.H.M."/>
            <person name="Joardar V.S."/>
            <person name="Kiel J.A.K.W."/>
            <person name="Kovalchuk A."/>
            <person name="Martin J.F."/>
            <person name="Nierman W.C."/>
            <person name="Nijland J.G."/>
            <person name="Pronk J.T."/>
            <person name="Roubos J.A."/>
            <person name="van der Klei I.J."/>
            <person name="van Peij N.N.M.E."/>
            <person name="Veenhuis M."/>
            <person name="von Doehren H."/>
            <person name="Wagner C."/>
            <person name="Wortman J.R."/>
            <person name="Bovenberg R.A.L."/>
        </authorList>
    </citation>
    <scope>NUCLEOTIDE SEQUENCE [LARGE SCALE GENOMIC DNA]</scope>
    <source>
        <strain evidence="2">ATCC 28089 / DSM 1075 / NRRL 1951 / Wisconsin 54-1255</strain>
    </source>
</reference>
<dbReference type="Proteomes" id="UP000000724">
    <property type="component" value="Contig Pc00c22"/>
</dbReference>
<evidence type="ECO:0000313" key="2">
    <source>
        <dbReference type="Proteomes" id="UP000000724"/>
    </source>
</evidence>
<proteinExistence type="predicted"/>
<sequence length="152" mass="17201">MSYEAPFAAVADCFNLDEKTENVPTCGPAEPRFNIRLFSGLFPSSYCSRSGAIIREKAWLYSSPERWLPKELLFNLDTSQGEKTSTLCLRVKEQDAHTVLLPTPYSVNQRSSYQENVCALGRNRNFPKTPHLASAVDMLVDYAGHRVETEMY</sequence>
<protein>
    <submittedName>
        <fullName evidence="1">Uncharacterized protein</fullName>
    </submittedName>
</protein>
<name>B6HS21_PENRW</name>
<accession>B6HS21</accession>
<dbReference type="EMBL" id="AM920437">
    <property type="protein sequence ID" value="CAP99393.1"/>
    <property type="molecule type" value="Genomic_DNA"/>
</dbReference>